<keyword evidence="2" id="KW-0560">Oxidoreductase</keyword>
<keyword evidence="2" id="KW-0479">Metal-binding</keyword>
<dbReference type="AlphaFoldDB" id="A0A232LP64"/>
<proteinExistence type="inferred from homology"/>
<dbReference type="Pfam" id="PF14226">
    <property type="entry name" value="DIOX_N"/>
    <property type="match status" value="1"/>
</dbReference>
<comment type="caution">
    <text evidence="4">The sequence shown here is derived from an EMBL/GenBank/DDBJ whole genome shotgun (WGS) entry which is preliminary data.</text>
</comment>
<dbReference type="GO" id="GO:0046872">
    <property type="term" value="F:metal ion binding"/>
    <property type="evidence" value="ECO:0007669"/>
    <property type="project" value="UniProtKB-KW"/>
</dbReference>
<dbReference type="Gene3D" id="2.60.120.330">
    <property type="entry name" value="B-lactam Antibiotic, Isopenicillin N Synthase, Chain"/>
    <property type="match status" value="1"/>
</dbReference>
<evidence type="ECO:0000313" key="5">
    <source>
        <dbReference type="Proteomes" id="UP000243515"/>
    </source>
</evidence>
<sequence>MLPHGLPIAQLQTVRLDLLRECNSNEAQRLLEACQRDGFFYLDIRNVDVDFTGVLDRMYELCREIYSLPLDDKLLYDVDKLSSLKLNGYKPLGRNFGGLPGKKDGFETYTIPKDGVMGLDCQDAFLRPPVVDRFMDALQDFARFISIATTSTLNSLSTSLELPQEENFMTYHRPSAASPDIIRLLKYHAQPLEERGVLHTPHTDLGSLTFLFTRQPGLQILAPDSDQWTWVEPKEGCAIVNLGDGMSLLTNGFLRSCLHRVGPLPDEAMPTRYSFAYLVRAEDQTPMTGLKCPLFPPLDPGKKVFTSGEWLKQKFQAVRLNTRKENEDWILTGNRDDLPA</sequence>
<dbReference type="GO" id="GO:0044283">
    <property type="term" value="P:small molecule biosynthetic process"/>
    <property type="evidence" value="ECO:0007669"/>
    <property type="project" value="UniProtKB-ARBA"/>
</dbReference>
<gene>
    <name evidence="4" type="ORF">Egran_06435</name>
</gene>
<protein>
    <recommendedName>
        <fullName evidence="3">Fe2OG dioxygenase domain-containing protein</fullName>
    </recommendedName>
</protein>
<evidence type="ECO:0000313" key="4">
    <source>
        <dbReference type="EMBL" id="OXV05798.1"/>
    </source>
</evidence>
<evidence type="ECO:0000256" key="1">
    <source>
        <dbReference type="ARBA" id="ARBA00008056"/>
    </source>
</evidence>
<dbReference type="PROSITE" id="PS51471">
    <property type="entry name" value="FE2OG_OXY"/>
    <property type="match status" value="1"/>
</dbReference>
<dbReference type="InterPro" id="IPR026992">
    <property type="entry name" value="DIOX_N"/>
</dbReference>
<dbReference type="InterPro" id="IPR050231">
    <property type="entry name" value="Iron_ascorbate_oxido_reductase"/>
</dbReference>
<accession>A0A232LP64</accession>
<keyword evidence="2" id="KW-0408">Iron</keyword>
<dbReference type="SUPFAM" id="SSF51197">
    <property type="entry name" value="Clavaminate synthase-like"/>
    <property type="match status" value="1"/>
</dbReference>
<comment type="similarity">
    <text evidence="1 2">Belongs to the iron/ascorbate-dependent oxidoreductase family.</text>
</comment>
<reference evidence="4 5" key="1">
    <citation type="journal article" date="2015" name="Environ. Microbiol.">
        <title>Metagenome sequence of Elaphomyces granulatus from sporocarp tissue reveals Ascomycota ectomycorrhizal fingerprints of genome expansion and a Proteobacteria-rich microbiome.</title>
        <authorList>
            <person name="Quandt C.A."/>
            <person name="Kohler A."/>
            <person name="Hesse C.N."/>
            <person name="Sharpton T.J."/>
            <person name="Martin F."/>
            <person name="Spatafora J.W."/>
        </authorList>
    </citation>
    <scope>NUCLEOTIDE SEQUENCE [LARGE SCALE GENOMIC DNA]</scope>
    <source>
        <strain evidence="4 5">OSC145934</strain>
    </source>
</reference>
<dbReference type="Proteomes" id="UP000243515">
    <property type="component" value="Unassembled WGS sequence"/>
</dbReference>
<evidence type="ECO:0000256" key="2">
    <source>
        <dbReference type="RuleBase" id="RU003682"/>
    </source>
</evidence>
<dbReference type="Pfam" id="PF03171">
    <property type="entry name" value="2OG-FeII_Oxy"/>
    <property type="match status" value="1"/>
</dbReference>
<dbReference type="PANTHER" id="PTHR47990">
    <property type="entry name" value="2-OXOGLUTARATE (2OG) AND FE(II)-DEPENDENT OXYGENASE SUPERFAMILY PROTEIN-RELATED"/>
    <property type="match status" value="1"/>
</dbReference>
<dbReference type="InterPro" id="IPR027443">
    <property type="entry name" value="IPNS-like_sf"/>
</dbReference>
<organism evidence="4 5">
    <name type="scientific">Elaphomyces granulatus</name>
    <dbReference type="NCBI Taxonomy" id="519963"/>
    <lineage>
        <taxon>Eukaryota</taxon>
        <taxon>Fungi</taxon>
        <taxon>Dikarya</taxon>
        <taxon>Ascomycota</taxon>
        <taxon>Pezizomycotina</taxon>
        <taxon>Eurotiomycetes</taxon>
        <taxon>Eurotiomycetidae</taxon>
        <taxon>Eurotiales</taxon>
        <taxon>Elaphomycetaceae</taxon>
        <taxon>Elaphomyces</taxon>
    </lineage>
</organism>
<dbReference type="InterPro" id="IPR044861">
    <property type="entry name" value="IPNS-like_FE2OG_OXY"/>
</dbReference>
<dbReference type="InterPro" id="IPR005123">
    <property type="entry name" value="Oxoglu/Fe-dep_dioxygenase_dom"/>
</dbReference>
<evidence type="ECO:0000259" key="3">
    <source>
        <dbReference type="PROSITE" id="PS51471"/>
    </source>
</evidence>
<dbReference type="GO" id="GO:0016491">
    <property type="term" value="F:oxidoreductase activity"/>
    <property type="evidence" value="ECO:0007669"/>
    <property type="project" value="UniProtKB-KW"/>
</dbReference>
<feature type="domain" description="Fe2OG dioxygenase" evidence="3">
    <location>
        <begin position="178"/>
        <end position="281"/>
    </location>
</feature>
<dbReference type="OrthoDB" id="288590at2759"/>
<keyword evidence="5" id="KW-1185">Reference proteome</keyword>
<name>A0A232LP64_9EURO</name>
<dbReference type="EMBL" id="NPHW01006438">
    <property type="protein sequence ID" value="OXV05798.1"/>
    <property type="molecule type" value="Genomic_DNA"/>
</dbReference>